<accession>A0A9D2JE60</accession>
<protein>
    <recommendedName>
        <fullName evidence="3">DUF559 domain-containing protein</fullName>
    </recommendedName>
</protein>
<sequence>MEADKNEKSTIVSGSSALAVWRTPPIVRALLSPSIADEELPLSSRELNNVRSAAHRELAVWRNNAFLGRRGRPVIAESALDVLDSIVCLAPSVTLPVEVLVPAPADRRRSGLLVSRVLDPVLARAHSQRLTRALLVASPELTLLTLAPRLSLERLVMVAAELCGSFTVFRMPEALRDAIERMERERVLPRMGSWVPSLDRNGRLTDLWARPPLTTPGRIASLAREAKGKRGRDKLHRAAELVRSGAASPFEVRAGMLLGLPPELGGEGYGGFEHNVEVRLSPTAMRLARRRTCRCDLFWGASDGWRALDLECQSFEWHAGGERGLSDSDRTTALQSMDIEVLLATWGQFATVSRFDALSQTVAEKIGHEPPARTPEFLAARAHLRHEVLTSWDALLS</sequence>
<reference evidence="1" key="2">
    <citation type="submission" date="2021-04" db="EMBL/GenBank/DDBJ databases">
        <authorList>
            <person name="Gilroy R."/>
        </authorList>
    </citation>
    <scope>NUCLEOTIDE SEQUENCE</scope>
    <source>
        <strain evidence="1">ChiHjej12B11-14209</strain>
    </source>
</reference>
<proteinExistence type="predicted"/>
<dbReference type="AlphaFoldDB" id="A0A9D2JE60"/>
<name>A0A9D2JE60_9ACTN</name>
<gene>
    <name evidence="1" type="ORF">IAA19_03210</name>
</gene>
<reference evidence="1" key="1">
    <citation type="journal article" date="2021" name="PeerJ">
        <title>Extensive microbial diversity within the chicken gut microbiome revealed by metagenomics and culture.</title>
        <authorList>
            <person name="Gilroy R."/>
            <person name="Ravi A."/>
            <person name="Getino M."/>
            <person name="Pursley I."/>
            <person name="Horton D.L."/>
            <person name="Alikhan N.F."/>
            <person name="Baker D."/>
            <person name="Gharbi K."/>
            <person name="Hall N."/>
            <person name="Watson M."/>
            <person name="Adriaenssens E.M."/>
            <person name="Foster-Nyarko E."/>
            <person name="Jarju S."/>
            <person name="Secka A."/>
            <person name="Antonio M."/>
            <person name="Oren A."/>
            <person name="Chaudhuri R.R."/>
            <person name="La Ragione R."/>
            <person name="Hildebrand F."/>
            <person name="Pallen M.J."/>
        </authorList>
    </citation>
    <scope>NUCLEOTIDE SEQUENCE</scope>
    <source>
        <strain evidence="1">ChiHjej12B11-14209</strain>
    </source>
</reference>
<dbReference type="Proteomes" id="UP000824062">
    <property type="component" value="Unassembled WGS sequence"/>
</dbReference>
<evidence type="ECO:0000313" key="1">
    <source>
        <dbReference type="EMBL" id="HIZ46012.1"/>
    </source>
</evidence>
<comment type="caution">
    <text evidence="1">The sequence shown here is derived from an EMBL/GenBank/DDBJ whole genome shotgun (WGS) entry which is preliminary data.</text>
</comment>
<organism evidence="1 2">
    <name type="scientific">Candidatus Olsenella pullistercoris</name>
    <dbReference type="NCBI Taxonomy" id="2838712"/>
    <lineage>
        <taxon>Bacteria</taxon>
        <taxon>Bacillati</taxon>
        <taxon>Actinomycetota</taxon>
        <taxon>Coriobacteriia</taxon>
        <taxon>Coriobacteriales</taxon>
        <taxon>Atopobiaceae</taxon>
        <taxon>Olsenella</taxon>
    </lineage>
</organism>
<dbReference type="EMBL" id="DXBM01000031">
    <property type="protein sequence ID" value="HIZ46012.1"/>
    <property type="molecule type" value="Genomic_DNA"/>
</dbReference>
<evidence type="ECO:0000313" key="2">
    <source>
        <dbReference type="Proteomes" id="UP000824062"/>
    </source>
</evidence>
<evidence type="ECO:0008006" key="3">
    <source>
        <dbReference type="Google" id="ProtNLM"/>
    </source>
</evidence>